<sequence>MTLNGVGYSFTVFRFCSNTDPLMTVTTVQILR</sequence>
<keyword evidence="2" id="KW-1185">Reference proteome</keyword>
<dbReference type="HOGENOM" id="CLU_3387490_0_0_2"/>
<evidence type="ECO:0000313" key="2">
    <source>
        <dbReference type="Proteomes" id="UP000003980"/>
    </source>
</evidence>
<protein>
    <submittedName>
        <fullName evidence="1">Uncharacterized protein</fullName>
    </submittedName>
</protein>
<gene>
    <name evidence="1" type="ORF">MetMK1DRAFT_00009750</name>
</gene>
<dbReference type="EMBL" id="JH597761">
    <property type="protein sequence ID" value="EHP70472.1"/>
    <property type="molecule type" value="Genomic_DNA"/>
</dbReference>
<dbReference type="Proteomes" id="UP000003980">
    <property type="component" value="Unassembled WGS sequence"/>
</dbReference>
<dbReference type="AlphaFoldDB" id="H2C2K1"/>
<name>H2C2K1_9CREN</name>
<evidence type="ECO:0000313" key="1">
    <source>
        <dbReference type="EMBL" id="EHP70472.1"/>
    </source>
</evidence>
<reference evidence="1 2" key="1">
    <citation type="submission" date="2012-01" db="EMBL/GenBank/DDBJ databases">
        <title>Improved High-Quality Draft sequence of Metallosphaera yellowstonensis MK1.</title>
        <authorList>
            <consortium name="US DOE Joint Genome Institute"/>
            <person name="Lucas S."/>
            <person name="Han J."/>
            <person name="Cheng J.-F."/>
            <person name="Goodwin L."/>
            <person name="Pitluck S."/>
            <person name="Peters L."/>
            <person name="Teshima H."/>
            <person name="Detter J.C."/>
            <person name="Han C."/>
            <person name="Tapia R."/>
            <person name="Land M."/>
            <person name="Hauser L."/>
            <person name="Kyrpides N."/>
            <person name="Kozubal M."/>
            <person name="Macur R.E."/>
            <person name="Jay Z."/>
            <person name="Inskeep W."/>
            <person name="Woyke T."/>
        </authorList>
    </citation>
    <scope>NUCLEOTIDE SEQUENCE [LARGE SCALE GENOMIC DNA]</scope>
    <source>
        <strain evidence="1 2">MK1</strain>
    </source>
</reference>
<accession>H2C2K1</accession>
<proteinExistence type="predicted"/>
<organism evidence="1 2">
    <name type="scientific">Metallosphaera yellowstonensis MK1</name>
    <dbReference type="NCBI Taxonomy" id="671065"/>
    <lineage>
        <taxon>Archaea</taxon>
        <taxon>Thermoproteota</taxon>
        <taxon>Thermoprotei</taxon>
        <taxon>Sulfolobales</taxon>
        <taxon>Sulfolobaceae</taxon>
        <taxon>Metallosphaera</taxon>
    </lineage>
</organism>